<reference evidence="1" key="2">
    <citation type="journal article" date="2015" name="Data Brief">
        <title>Shoot transcriptome of the giant reed, Arundo donax.</title>
        <authorList>
            <person name="Barrero R.A."/>
            <person name="Guerrero F.D."/>
            <person name="Moolhuijzen P."/>
            <person name="Goolsby J.A."/>
            <person name="Tidwell J."/>
            <person name="Bellgard S.E."/>
            <person name="Bellgard M.I."/>
        </authorList>
    </citation>
    <scope>NUCLEOTIDE SEQUENCE</scope>
    <source>
        <tissue evidence="1">Shoot tissue taken approximately 20 cm above the soil surface</tissue>
    </source>
</reference>
<evidence type="ECO:0000313" key="1">
    <source>
        <dbReference type="EMBL" id="JAD60681.1"/>
    </source>
</evidence>
<proteinExistence type="predicted"/>
<sequence length="18" mass="2031">MVVSILQIVYLLVPTKLT</sequence>
<organism evidence="1">
    <name type="scientific">Arundo donax</name>
    <name type="common">Giant reed</name>
    <name type="synonym">Donax arundinaceus</name>
    <dbReference type="NCBI Taxonomy" id="35708"/>
    <lineage>
        <taxon>Eukaryota</taxon>
        <taxon>Viridiplantae</taxon>
        <taxon>Streptophyta</taxon>
        <taxon>Embryophyta</taxon>
        <taxon>Tracheophyta</taxon>
        <taxon>Spermatophyta</taxon>
        <taxon>Magnoliopsida</taxon>
        <taxon>Liliopsida</taxon>
        <taxon>Poales</taxon>
        <taxon>Poaceae</taxon>
        <taxon>PACMAD clade</taxon>
        <taxon>Arundinoideae</taxon>
        <taxon>Arundineae</taxon>
        <taxon>Arundo</taxon>
    </lineage>
</organism>
<dbReference type="AlphaFoldDB" id="A0A0A9BBI3"/>
<protein>
    <submittedName>
        <fullName evidence="1">Uncharacterized protein</fullName>
    </submittedName>
</protein>
<accession>A0A0A9BBI3</accession>
<name>A0A0A9BBI3_ARUDO</name>
<reference evidence="1" key="1">
    <citation type="submission" date="2014-09" db="EMBL/GenBank/DDBJ databases">
        <authorList>
            <person name="Magalhaes I.L.F."/>
            <person name="Oliveira U."/>
            <person name="Santos F.R."/>
            <person name="Vidigal T.H.D.A."/>
            <person name="Brescovit A.D."/>
            <person name="Santos A.J."/>
        </authorList>
    </citation>
    <scope>NUCLEOTIDE SEQUENCE</scope>
    <source>
        <tissue evidence="1">Shoot tissue taken approximately 20 cm above the soil surface</tissue>
    </source>
</reference>
<dbReference type="EMBL" id="GBRH01237214">
    <property type="protein sequence ID" value="JAD60681.1"/>
    <property type="molecule type" value="Transcribed_RNA"/>
</dbReference>